<dbReference type="Proteomes" id="UP001164929">
    <property type="component" value="Chromosome 17"/>
</dbReference>
<comment type="caution">
    <text evidence="1">The sequence shown here is derived from an EMBL/GenBank/DDBJ whole genome shotgun (WGS) entry which is preliminary data.</text>
</comment>
<gene>
    <name evidence="1" type="ORF">NC653_037161</name>
</gene>
<organism evidence="1 2">
    <name type="scientific">Populus alba x Populus x berolinensis</name>
    <dbReference type="NCBI Taxonomy" id="444605"/>
    <lineage>
        <taxon>Eukaryota</taxon>
        <taxon>Viridiplantae</taxon>
        <taxon>Streptophyta</taxon>
        <taxon>Embryophyta</taxon>
        <taxon>Tracheophyta</taxon>
        <taxon>Spermatophyta</taxon>
        <taxon>Magnoliopsida</taxon>
        <taxon>eudicotyledons</taxon>
        <taxon>Gunneridae</taxon>
        <taxon>Pentapetalae</taxon>
        <taxon>rosids</taxon>
        <taxon>fabids</taxon>
        <taxon>Malpighiales</taxon>
        <taxon>Salicaceae</taxon>
        <taxon>Saliceae</taxon>
        <taxon>Populus</taxon>
    </lineage>
</organism>
<sequence length="95" mass="10445">MEYKDRNEFMTRYVAVLPTNAHVYNDGRNHGNQSCCENSNLSFPLSQKGDVCTLPSSSTAWNLIVGLVGNGGVSDTVVEVANTLKKCQKEDNKSF</sequence>
<evidence type="ECO:0000313" key="2">
    <source>
        <dbReference type="Proteomes" id="UP001164929"/>
    </source>
</evidence>
<dbReference type="EMBL" id="JAQIZT010000017">
    <property type="protein sequence ID" value="KAJ6958818.1"/>
    <property type="molecule type" value="Genomic_DNA"/>
</dbReference>
<keyword evidence="2" id="KW-1185">Reference proteome</keyword>
<protein>
    <submittedName>
        <fullName evidence="1">Uncharacterized protein</fullName>
    </submittedName>
</protein>
<evidence type="ECO:0000313" key="1">
    <source>
        <dbReference type="EMBL" id="KAJ6958818.1"/>
    </source>
</evidence>
<accession>A0AAD6LFA8</accession>
<dbReference type="AlphaFoldDB" id="A0AAD6LFA8"/>
<reference evidence="1" key="1">
    <citation type="journal article" date="2023" name="Mol. Ecol. Resour.">
        <title>Chromosome-level genome assembly of a triploid poplar Populus alba 'Berolinensis'.</title>
        <authorList>
            <person name="Chen S."/>
            <person name="Yu Y."/>
            <person name="Wang X."/>
            <person name="Wang S."/>
            <person name="Zhang T."/>
            <person name="Zhou Y."/>
            <person name="He R."/>
            <person name="Meng N."/>
            <person name="Wang Y."/>
            <person name="Liu W."/>
            <person name="Liu Z."/>
            <person name="Liu J."/>
            <person name="Guo Q."/>
            <person name="Huang H."/>
            <person name="Sederoff R.R."/>
            <person name="Wang G."/>
            <person name="Qu G."/>
            <person name="Chen S."/>
        </authorList>
    </citation>
    <scope>NUCLEOTIDE SEQUENCE</scope>
    <source>
        <strain evidence="1">SC-2020</strain>
    </source>
</reference>
<name>A0AAD6LFA8_9ROSI</name>
<proteinExistence type="predicted"/>